<dbReference type="Proteomes" id="UP001501444">
    <property type="component" value="Unassembled WGS sequence"/>
</dbReference>
<feature type="region of interest" description="Disordered" evidence="1">
    <location>
        <begin position="153"/>
        <end position="180"/>
    </location>
</feature>
<dbReference type="InterPro" id="IPR036388">
    <property type="entry name" value="WH-like_DNA-bd_sf"/>
</dbReference>
<sequence length="180" mass="19474">MDHMTDEPRWLDDTEGRAWMSLLAVVLVGFPQLERTFRPHGLVHVEYGLLAALGNACEGLRLSDLAGQMNMSPSRLSHRMRKLVDLGYVEITGDACDGRVSIARVTEAGREFVDRIAPAHVADVRRLIFDHLDPAQTAALADALGTVAKNLGESCPGSPAAPKGPSVPGTRPMGMHARQE</sequence>
<name>A0ABN3H0K9_9ACTN</name>
<evidence type="ECO:0000256" key="1">
    <source>
        <dbReference type="SAM" id="MobiDB-lite"/>
    </source>
</evidence>
<protein>
    <submittedName>
        <fullName evidence="3">MarR family transcriptional regulator</fullName>
    </submittedName>
</protein>
<evidence type="ECO:0000259" key="2">
    <source>
        <dbReference type="PROSITE" id="PS50995"/>
    </source>
</evidence>
<comment type="caution">
    <text evidence="3">The sequence shown here is derived from an EMBL/GenBank/DDBJ whole genome shotgun (WGS) entry which is preliminary data.</text>
</comment>
<dbReference type="SMART" id="SM00347">
    <property type="entry name" value="HTH_MARR"/>
    <property type="match status" value="1"/>
</dbReference>
<accession>A0ABN3H0K9</accession>
<dbReference type="PANTHER" id="PTHR33164:SF99">
    <property type="entry name" value="MARR FAMILY REGULATORY PROTEIN"/>
    <property type="match status" value="1"/>
</dbReference>
<dbReference type="EMBL" id="BAAARV010000061">
    <property type="protein sequence ID" value="GAA2364765.1"/>
    <property type="molecule type" value="Genomic_DNA"/>
</dbReference>
<organism evidence="3 4">
    <name type="scientific">Dactylosporangium salmoneum</name>
    <dbReference type="NCBI Taxonomy" id="53361"/>
    <lineage>
        <taxon>Bacteria</taxon>
        <taxon>Bacillati</taxon>
        <taxon>Actinomycetota</taxon>
        <taxon>Actinomycetes</taxon>
        <taxon>Micromonosporales</taxon>
        <taxon>Micromonosporaceae</taxon>
        <taxon>Dactylosporangium</taxon>
    </lineage>
</organism>
<proteinExistence type="predicted"/>
<dbReference type="PANTHER" id="PTHR33164">
    <property type="entry name" value="TRANSCRIPTIONAL REGULATOR, MARR FAMILY"/>
    <property type="match status" value="1"/>
</dbReference>
<dbReference type="InterPro" id="IPR039422">
    <property type="entry name" value="MarR/SlyA-like"/>
</dbReference>
<evidence type="ECO:0000313" key="4">
    <source>
        <dbReference type="Proteomes" id="UP001501444"/>
    </source>
</evidence>
<dbReference type="Gene3D" id="1.10.10.10">
    <property type="entry name" value="Winged helix-like DNA-binding domain superfamily/Winged helix DNA-binding domain"/>
    <property type="match status" value="1"/>
</dbReference>
<reference evidence="3 4" key="1">
    <citation type="journal article" date="2019" name="Int. J. Syst. Evol. Microbiol.">
        <title>The Global Catalogue of Microorganisms (GCM) 10K type strain sequencing project: providing services to taxonomists for standard genome sequencing and annotation.</title>
        <authorList>
            <consortium name="The Broad Institute Genomics Platform"/>
            <consortium name="The Broad Institute Genome Sequencing Center for Infectious Disease"/>
            <person name="Wu L."/>
            <person name="Ma J."/>
        </authorList>
    </citation>
    <scope>NUCLEOTIDE SEQUENCE [LARGE SCALE GENOMIC DNA]</scope>
    <source>
        <strain evidence="3 4">JCM 3272</strain>
    </source>
</reference>
<dbReference type="SUPFAM" id="SSF46785">
    <property type="entry name" value="Winged helix' DNA-binding domain"/>
    <property type="match status" value="1"/>
</dbReference>
<dbReference type="PROSITE" id="PS50995">
    <property type="entry name" value="HTH_MARR_2"/>
    <property type="match status" value="1"/>
</dbReference>
<evidence type="ECO:0000313" key="3">
    <source>
        <dbReference type="EMBL" id="GAA2364765.1"/>
    </source>
</evidence>
<gene>
    <name evidence="3" type="ORF">GCM10010170_062870</name>
</gene>
<keyword evidence="4" id="KW-1185">Reference proteome</keyword>
<feature type="domain" description="HTH marR-type" evidence="2">
    <location>
        <begin position="1"/>
        <end position="149"/>
    </location>
</feature>
<dbReference type="InterPro" id="IPR011991">
    <property type="entry name" value="ArsR-like_HTH"/>
</dbReference>
<dbReference type="CDD" id="cd00090">
    <property type="entry name" value="HTH_ARSR"/>
    <property type="match status" value="1"/>
</dbReference>
<dbReference type="InterPro" id="IPR000835">
    <property type="entry name" value="HTH_MarR-typ"/>
</dbReference>
<dbReference type="InterPro" id="IPR036390">
    <property type="entry name" value="WH_DNA-bd_sf"/>
</dbReference>
<dbReference type="Pfam" id="PF13412">
    <property type="entry name" value="HTH_24"/>
    <property type="match status" value="1"/>
</dbReference>